<name>A0A8D2LD82_VARKO</name>
<protein>
    <submittedName>
        <fullName evidence="1">Uncharacterized protein</fullName>
    </submittedName>
</protein>
<proteinExistence type="predicted"/>
<reference evidence="1" key="2">
    <citation type="submission" date="2025-09" db="UniProtKB">
        <authorList>
            <consortium name="Ensembl"/>
        </authorList>
    </citation>
    <scope>IDENTIFICATION</scope>
</reference>
<reference evidence="1" key="1">
    <citation type="submission" date="2025-08" db="UniProtKB">
        <authorList>
            <consortium name="Ensembl"/>
        </authorList>
    </citation>
    <scope>IDENTIFICATION</scope>
</reference>
<dbReference type="Ensembl" id="ENSVKKT00000020766.1">
    <property type="protein sequence ID" value="ENSVKKP00000020265.1"/>
    <property type="gene ID" value="ENSVKKG00000013661.1"/>
</dbReference>
<dbReference type="AlphaFoldDB" id="A0A8D2LD82"/>
<evidence type="ECO:0000313" key="1">
    <source>
        <dbReference type="Ensembl" id="ENSVKKP00000020265.1"/>
    </source>
</evidence>
<accession>A0A8D2LD82</accession>
<organism evidence="1 2">
    <name type="scientific">Varanus komodoensis</name>
    <name type="common">Komodo dragon</name>
    <dbReference type="NCBI Taxonomy" id="61221"/>
    <lineage>
        <taxon>Eukaryota</taxon>
        <taxon>Metazoa</taxon>
        <taxon>Chordata</taxon>
        <taxon>Craniata</taxon>
        <taxon>Vertebrata</taxon>
        <taxon>Euteleostomi</taxon>
        <taxon>Lepidosauria</taxon>
        <taxon>Squamata</taxon>
        <taxon>Bifurcata</taxon>
        <taxon>Unidentata</taxon>
        <taxon>Episquamata</taxon>
        <taxon>Toxicofera</taxon>
        <taxon>Anguimorpha</taxon>
        <taxon>Paleoanguimorpha</taxon>
        <taxon>Varanoidea</taxon>
        <taxon>Varanidae</taxon>
        <taxon>Varanus</taxon>
    </lineage>
</organism>
<evidence type="ECO:0000313" key="2">
    <source>
        <dbReference type="Proteomes" id="UP000694545"/>
    </source>
</evidence>
<dbReference type="InterPro" id="IPR013783">
    <property type="entry name" value="Ig-like_fold"/>
</dbReference>
<sequence length="72" mass="8137">PLRLLCPPQYFNSGKLHVNQTDNYFCKIELLDPAPYETSTSHRGTLIHVQGKSRKMVSCGSLHTHPHPLGLR</sequence>
<dbReference type="Gene3D" id="2.60.40.10">
    <property type="entry name" value="Immunoglobulins"/>
    <property type="match status" value="1"/>
</dbReference>
<dbReference type="Proteomes" id="UP000694545">
    <property type="component" value="Unplaced"/>
</dbReference>
<keyword evidence="2" id="KW-1185">Reference proteome</keyword>